<evidence type="ECO:0000313" key="1">
    <source>
        <dbReference type="EMBL" id="MPM90401.1"/>
    </source>
</evidence>
<protein>
    <submittedName>
        <fullName evidence="1">NADH pyrophosphatase</fullName>
        <ecNumber evidence="1">3.6.1.22</ecNumber>
    </submittedName>
</protein>
<dbReference type="SUPFAM" id="SSF55811">
    <property type="entry name" value="Nudix"/>
    <property type="match status" value="1"/>
</dbReference>
<accession>A0A645DMB9</accession>
<proteinExistence type="predicted"/>
<dbReference type="AlphaFoldDB" id="A0A645DMB9"/>
<organism evidence="1">
    <name type="scientific">bioreactor metagenome</name>
    <dbReference type="NCBI Taxonomy" id="1076179"/>
    <lineage>
        <taxon>unclassified sequences</taxon>
        <taxon>metagenomes</taxon>
        <taxon>ecological metagenomes</taxon>
    </lineage>
</organism>
<name>A0A645DMB9_9ZZZZ</name>
<dbReference type="Gene3D" id="3.90.79.10">
    <property type="entry name" value="Nucleoside Triphosphate Pyrophosphohydrolase"/>
    <property type="match status" value="1"/>
</dbReference>
<dbReference type="GO" id="GO:0016787">
    <property type="term" value="F:hydrolase activity"/>
    <property type="evidence" value="ECO:0007669"/>
    <property type="project" value="UniProtKB-KW"/>
</dbReference>
<dbReference type="EMBL" id="VSSQ01037654">
    <property type="protein sequence ID" value="MPM90401.1"/>
    <property type="molecule type" value="Genomic_DNA"/>
</dbReference>
<reference evidence="1" key="1">
    <citation type="submission" date="2019-08" db="EMBL/GenBank/DDBJ databases">
        <authorList>
            <person name="Kucharzyk K."/>
            <person name="Murdoch R.W."/>
            <person name="Higgins S."/>
            <person name="Loffler F."/>
        </authorList>
    </citation>
    <scope>NUCLEOTIDE SEQUENCE</scope>
</reference>
<gene>
    <name evidence="1" type="primary">nudC_24</name>
    <name evidence="1" type="ORF">SDC9_137522</name>
</gene>
<dbReference type="EC" id="3.6.1.22" evidence="1"/>
<sequence length="53" mass="6081">MIGFTAEYDKGKIVLQENEIQHADWFEVGDMPQIPGSISISRKLIDWFIGNNK</sequence>
<keyword evidence="1" id="KW-0378">Hydrolase</keyword>
<dbReference type="InterPro" id="IPR015797">
    <property type="entry name" value="NUDIX_hydrolase-like_dom_sf"/>
</dbReference>
<comment type="caution">
    <text evidence="1">The sequence shown here is derived from an EMBL/GenBank/DDBJ whole genome shotgun (WGS) entry which is preliminary data.</text>
</comment>